<dbReference type="EMBL" id="KI968691">
    <property type="protein sequence ID" value="EUN33202.1"/>
    <property type="molecule type" value="Genomic_DNA"/>
</dbReference>
<organism evidence="2 3">
    <name type="scientific">Bipolaris victoriae (strain FI3)</name>
    <name type="common">Victoria blight of oats agent</name>
    <name type="synonym">Cochliobolus victoriae</name>
    <dbReference type="NCBI Taxonomy" id="930091"/>
    <lineage>
        <taxon>Eukaryota</taxon>
        <taxon>Fungi</taxon>
        <taxon>Dikarya</taxon>
        <taxon>Ascomycota</taxon>
        <taxon>Pezizomycotina</taxon>
        <taxon>Dothideomycetes</taxon>
        <taxon>Pleosporomycetidae</taxon>
        <taxon>Pleosporales</taxon>
        <taxon>Pleosporineae</taxon>
        <taxon>Pleosporaceae</taxon>
        <taxon>Bipolaris</taxon>
    </lineage>
</organism>
<feature type="region of interest" description="Disordered" evidence="1">
    <location>
        <begin position="587"/>
        <end position="611"/>
    </location>
</feature>
<feature type="compositionally biased region" description="Basic and acidic residues" evidence="1">
    <location>
        <begin position="172"/>
        <end position="182"/>
    </location>
</feature>
<feature type="compositionally biased region" description="Polar residues" evidence="1">
    <location>
        <begin position="359"/>
        <end position="376"/>
    </location>
</feature>
<feature type="region of interest" description="Disordered" evidence="1">
    <location>
        <begin position="224"/>
        <end position="282"/>
    </location>
</feature>
<dbReference type="RefSeq" id="XP_014562572.1">
    <property type="nucleotide sequence ID" value="XM_014707086.1"/>
</dbReference>
<feature type="region of interest" description="Disordered" evidence="1">
    <location>
        <begin position="686"/>
        <end position="753"/>
    </location>
</feature>
<feature type="compositionally biased region" description="Polar residues" evidence="1">
    <location>
        <begin position="1"/>
        <end position="22"/>
    </location>
</feature>
<feature type="compositionally biased region" description="Basic residues" evidence="1">
    <location>
        <begin position="688"/>
        <end position="702"/>
    </location>
</feature>
<feature type="compositionally biased region" description="Polar residues" evidence="1">
    <location>
        <begin position="137"/>
        <end position="148"/>
    </location>
</feature>
<reference evidence="2 3" key="1">
    <citation type="journal article" date="2013" name="PLoS Genet.">
        <title>Comparative genome structure, secondary metabolite, and effector coding capacity across Cochliobolus pathogens.</title>
        <authorList>
            <person name="Condon B.J."/>
            <person name="Leng Y."/>
            <person name="Wu D."/>
            <person name="Bushley K.E."/>
            <person name="Ohm R.A."/>
            <person name="Otillar R."/>
            <person name="Martin J."/>
            <person name="Schackwitz W."/>
            <person name="Grimwood J."/>
            <person name="MohdZainudin N."/>
            <person name="Xue C."/>
            <person name="Wang R."/>
            <person name="Manning V.A."/>
            <person name="Dhillon B."/>
            <person name="Tu Z.J."/>
            <person name="Steffenson B.J."/>
            <person name="Salamov A."/>
            <person name="Sun H."/>
            <person name="Lowry S."/>
            <person name="LaButti K."/>
            <person name="Han J."/>
            <person name="Copeland A."/>
            <person name="Lindquist E."/>
            <person name="Barry K."/>
            <person name="Schmutz J."/>
            <person name="Baker S.E."/>
            <person name="Ciuffetti L.M."/>
            <person name="Grigoriev I.V."/>
            <person name="Zhong S."/>
            <person name="Turgeon B.G."/>
        </authorList>
    </citation>
    <scope>NUCLEOTIDE SEQUENCE [LARGE SCALE GENOMIC DNA]</scope>
    <source>
        <strain evidence="2 3">FI3</strain>
    </source>
</reference>
<keyword evidence="3" id="KW-1185">Reference proteome</keyword>
<feature type="compositionally biased region" description="Polar residues" evidence="1">
    <location>
        <begin position="224"/>
        <end position="254"/>
    </location>
</feature>
<evidence type="ECO:0000313" key="3">
    <source>
        <dbReference type="Proteomes" id="UP000054337"/>
    </source>
</evidence>
<feature type="region of interest" description="Disordered" evidence="1">
    <location>
        <begin position="300"/>
        <end position="376"/>
    </location>
</feature>
<sequence>MSSVTPSEASRSSFSHNIVQNQDENETREAALVLRSGLVEEECVKREHVLNHAPSLLDSQGLGNVCIDVALSTKSSLQIDNAKNGKKSAPMALSELCVGCSNVFQVSFNDLPSSPSYCTSPTIGCTVGSPHEHNEDQSVAQKTEQPQQSHRKPIPDHWLPKAASPKLATAQRAKERTLKRSSDNGSPGYPKGIRATQSSVDLGRSHGREGTTYLTKEALEAVETTMTPPRQHTGSAKFSSSTLKPAWNSPTSPLRSVARQKSGCSLKMSPTKPSHLPNKSTAADHSRLFNSVTASASKNSFHITDGSPHKSRNVNTGSVSPVKSKSENQPISKAKVSLRIVVPNTSTGHDKDLRALSPKATNAPNSNGSMSPVSTTSISRIPRVGTTNKDQSSSRISALQKAKSEVGTMRSKSKVLVDMPVVSNEVARFNTPMSNISRGYLDENTHPNPIDSQHHNHVLETKKEGSSHHNDFQDHQAAHAHFRMSAKPAGHVGIGLRQDESHHPESDTVEPRGYLGHVPSTPPFLKAFRKATSSSFEQESRDAADSTLTDPAIVRSLGKINDFDDTCIDTSTDYVASTVSEHAYASENAKQIHGTSERGPPGPGNQVDNEHQTHTSVFSDLRPTATEFVPKMTLTSGLTDPATDPAAPASLQDVAGLPDMTVLDRNGIPFLWYMYGIQFAYEQGFRNGRPKSPRKFKPKKIRGPALSSIDAPHTRPHDSPAITMRTPDTIPTSSKQEVPSTELVSRPTVPAHDSCPVYSQETIRPNSHNDGPMHECCSAVTHQPFARQFDKIDEYTSTRSNNTPRHYNIDFTKIQNTSFPTGPRSMQGHVYHKPSRYDYRNHRRLGNGLYGGRGNAAGIPIAATAPFPNPVPPQGRPDQIHNYNGGASDYSEYSIGTEACGMVDIVSATELIGGRPCNACDPGH</sequence>
<dbReference type="AlphaFoldDB" id="W7FBS4"/>
<feature type="compositionally biased region" description="Polar residues" evidence="1">
    <location>
        <begin position="729"/>
        <end position="743"/>
    </location>
</feature>
<feature type="compositionally biased region" description="Polar residues" evidence="1">
    <location>
        <begin position="313"/>
        <end position="331"/>
    </location>
</feature>
<feature type="region of interest" description="Disordered" evidence="1">
    <location>
        <begin position="128"/>
        <end position="210"/>
    </location>
</feature>
<name>W7FBS4_BIPV3</name>
<evidence type="ECO:0000313" key="2">
    <source>
        <dbReference type="EMBL" id="EUN33202.1"/>
    </source>
</evidence>
<gene>
    <name evidence="2" type="ORF">COCVIDRAFT_21667</name>
</gene>
<accession>W7FBS4</accession>
<evidence type="ECO:0000256" key="1">
    <source>
        <dbReference type="SAM" id="MobiDB-lite"/>
    </source>
</evidence>
<feature type="region of interest" description="Disordered" evidence="1">
    <location>
        <begin position="1"/>
        <end position="23"/>
    </location>
</feature>
<dbReference type="Proteomes" id="UP000054337">
    <property type="component" value="Unassembled WGS sequence"/>
</dbReference>
<dbReference type="OrthoDB" id="3795043at2759"/>
<proteinExistence type="predicted"/>
<protein>
    <submittedName>
        <fullName evidence="2">Uncharacterized protein</fullName>
    </submittedName>
</protein>
<dbReference type="GeneID" id="26252766"/>
<dbReference type="HOGENOM" id="CLU_303865_0_0_1"/>